<gene>
    <name evidence="2" type="ORF">EZV62_016196</name>
</gene>
<evidence type="ECO:0000313" key="2">
    <source>
        <dbReference type="EMBL" id="TXG58367.1"/>
    </source>
</evidence>
<evidence type="ECO:0000256" key="1">
    <source>
        <dbReference type="SAM" id="MobiDB-lite"/>
    </source>
</evidence>
<accession>A0A5C7HMS8</accession>
<evidence type="ECO:0008006" key="4">
    <source>
        <dbReference type="Google" id="ProtNLM"/>
    </source>
</evidence>
<dbReference type="OrthoDB" id="1939000at2759"/>
<organism evidence="2 3">
    <name type="scientific">Acer yangbiense</name>
    <dbReference type="NCBI Taxonomy" id="1000413"/>
    <lineage>
        <taxon>Eukaryota</taxon>
        <taxon>Viridiplantae</taxon>
        <taxon>Streptophyta</taxon>
        <taxon>Embryophyta</taxon>
        <taxon>Tracheophyta</taxon>
        <taxon>Spermatophyta</taxon>
        <taxon>Magnoliopsida</taxon>
        <taxon>eudicotyledons</taxon>
        <taxon>Gunneridae</taxon>
        <taxon>Pentapetalae</taxon>
        <taxon>rosids</taxon>
        <taxon>malvids</taxon>
        <taxon>Sapindales</taxon>
        <taxon>Sapindaceae</taxon>
        <taxon>Hippocastanoideae</taxon>
        <taxon>Acereae</taxon>
        <taxon>Acer</taxon>
    </lineage>
</organism>
<proteinExistence type="predicted"/>
<sequence length="121" mass="14041">MAFNRKVAARVEEQTRGHGKQRSHTKRSKSKGSFIDALEARITGLEDTLSRICNRKAMKVENFLFGLEQYFEANGVRDDATRITNAPTFLLESAQLWWRLKHGDSINPITTWDEFKRELKK</sequence>
<feature type="compositionally biased region" description="Basic residues" evidence="1">
    <location>
        <begin position="17"/>
        <end position="30"/>
    </location>
</feature>
<feature type="region of interest" description="Disordered" evidence="1">
    <location>
        <begin position="1"/>
        <end position="32"/>
    </location>
</feature>
<reference evidence="3" key="1">
    <citation type="journal article" date="2019" name="Gigascience">
        <title>De novo genome assembly of the endangered Acer yangbiense, a plant species with extremely small populations endemic to Yunnan Province, China.</title>
        <authorList>
            <person name="Yang J."/>
            <person name="Wariss H.M."/>
            <person name="Tao L."/>
            <person name="Zhang R."/>
            <person name="Yun Q."/>
            <person name="Hollingsworth P."/>
            <person name="Dao Z."/>
            <person name="Luo G."/>
            <person name="Guo H."/>
            <person name="Ma Y."/>
            <person name="Sun W."/>
        </authorList>
    </citation>
    <scope>NUCLEOTIDE SEQUENCE [LARGE SCALE GENOMIC DNA]</scope>
    <source>
        <strain evidence="3">cv. Malutang</strain>
    </source>
</reference>
<protein>
    <recommendedName>
        <fullName evidence="4">Retrotransposon gag domain-containing protein</fullName>
    </recommendedName>
</protein>
<dbReference type="Proteomes" id="UP000323000">
    <property type="component" value="Chromosome 7"/>
</dbReference>
<comment type="caution">
    <text evidence="2">The sequence shown here is derived from an EMBL/GenBank/DDBJ whole genome shotgun (WGS) entry which is preliminary data.</text>
</comment>
<dbReference type="AlphaFoldDB" id="A0A5C7HMS8"/>
<dbReference type="EMBL" id="VAHF01000007">
    <property type="protein sequence ID" value="TXG58367.1"/>
    <property type="molecule type" value="Genomic_DNA"/>
</dbReference>
<evidence type="ECO:0000313" key="3">
    <source>
        <dbReference type="Proteomes" id="UP000323000"/>
    </source>
</evidence>
<name>A0A5C7HMS8_9ROSI</name>
<keyword evidence="3" id="KW-1185">Reference proteome</keyword>